<evidence type="ECO:0000313" key="2">
    <source>
        <dbReference type="Proteomes" id="UP000053097"/>
    </source>
</evidence>
<organism evidence="1 2">
    <name type="scientific">Ooceraea biroi</name>
    <name type="common">Clonal raider ant</name>
    <name type="synonym">Cerapachys biroi</name>
    <dbReference type="NCBI Taxonomy" id="2015173"/>
    <lineage>
        <taxon>Eukaryota</taxon>
        <taxon>Metazoa</taxon>
        <taxon>Ecdysozoa</taxon>
        <taxon>Arthropoda</taxon>
        <taxon>Hexapoda</taxon>
        <taxon>Insecta</taxon>
        <taxon>Pterygota</taxon>
        <taxon>Neoptera</taxon>
        <taxon>Endopterygota</taxon>
        <taxon>Hymenoptera</taxon>
        <taxon>Apocrita</taxon>
        <taxon>Aculeata</taxon>
        <taxon>Formicoidea</taxon>
        <taxon>Formicidae</taxon>
        <taxon>Dorylinae</taxon>
        <taxon>Ooceraea</taxon>
    </lineage>
</organism>
<protein>
    <submittedName>
        <fullName evidence="1">Uncharacterized protein</fullName>
    </submittedName>
</protein>
<dbReference type="Proteomes" id="UP000053097">
    <property type="component" value="Unassembled WGS sequence"/>
</dbReference>
<reference evidence="1 2" key="1">
    <citation type="journal article" date="2014" name="Curr. Biol.">
        <title>The genome of the clonal raider ant Cerapachys biroi.</title>
        <authorList>
            <person name="Oxley P.R."/>
            <person name="Ji L."/>
            <person name="Fetter-Pruneda I."/>
            <person name="McKenzie S.K."/>
            <person name="Li C."/>
            <person name="Hu H."/>
            <person name="Zhang G."/>
            <person name="Kronauer D.J."/>
        </authorList>
    </citation>
    <scope>NUCLEOTIDE SEQUENCE [LARGE SCALE GENOMIC DNA]</scope>
</reference>
<accession>A0A026WBF0</accession>
<proteinExistence type="predicted"/>
<name>A0A026WBF0_OOCBI</name>
<evidence type="ECO:0000313" key="1">
    <source>
        <dbReference type="EMBL" id="EZA53385.1"/>
    </source>
</evidence>
<keyword evidence="2" id="KW-1185">Reference proteome</keyword>
<dbReference type="AlphaFoldDB" id="A0A026WBF0"/>
<dbReference type="EMBL" id="KK107293">
    <property type="protein sequence ID" value="EZA53385.1"/>
    <property type="molecule type" value="Genomic_DNA"/>
</dbReference>
<gene>
    <name evidence="1" type="ORF">X777_06466</name>
</gene>
<sequence>MLLFPTPHLYAERLHWRNIRVRADCEAFRHGVMFRYHRQQGSKTRIASISATSVTV</sequence>